<reference evidence="2" key="1">
    <citation type="submission" date="2021-01" db="UniProtKB">
        <authorList>
            <consortium name="EnsemblPlants"/>
        </authorList>
    </citation>
    <scope>IDENTIFICATION</scope>
</reference>
<accession>A0A7N0V925</accession>
<name>A0A7N0V925_KALFE</name>
<feature type="region of interest" description="Disordered" evidence="1">
    <location>
        <begin position="199"/>
        <end position="220"/>
    </location>
</feature>
<dbReference type="Gramene" id="Kaladp0292s0001.1.v1.1">
    <property type="protein sequence ID" value="Kaladp0292s0001.1.v1.1.CDS.1"/>
    <property type="gene ID" value="Kaladp0292s0001.v1.1"/>
</dbReference>
<keyword evidence="3" id="KW-1185">Reference proteome</keyword>
<evidence type="ECO:0000313" key="3">
    <source>
        <dbReference type="Proteomes" id="UP000594263"/>
    </source>
</evidence>
<feature type="region of interest" description="Disordered" evidence="1">
    <location>
        <begin position="51"/>
        <end position="111"/>
    </location>
</feature>
<dbReference type="EnsemblPlants" id="Kaladp0292s0001.1.v1.1">
    <property type="protein sequence ID" value="Kaladp0292s0001.1.v1.1.CDS.1"/>
    <property type="gene ID" value="Kaladp0292s0001.v1.1"/>
</dbReference>
<evidence type="ECO:0000313" key="2">
    <source>
        <dbReference type="EnsemblPlants" id="Kaladp0292s0001.1.v1.1.CDS.1"/>
    </source>
</evidence>
<dbReference type="AlphaFoldDB" id="A0A7N0V925"/>
<protein>
    <submittedName>
        <fullName evidence="2">Uncharacterized protein</fullName>
    </submittedName>
</protein>
<sequence>MHRQSSWSLSPGLNPTPLNWPFLPSSDFSGRIPGKMRPTFLTVNPSFLPRVIRNSKHDKNRSNSRRRASSPSRNNSRDSLPSRSSRPSTSSRNSCSKTSKRSSLPCRPVAATGAAGATSARLLNSSRPGSFSSPPQPESNVSVVFNPHSALVALVARPIQLWSLDLVVCSICSGRLLDSDQSPTRFGCSASIPAKLRSLDRLPEPSPPARARSRCKVSSR</sequence>
<feature type="compositionally biased region" description="Low complexity" evidence="1">
    <location>
        <begin position="69"/>
        <end position="103"/>
    </location>
</feature>
<evidence type="ECO:0000256" key="1">
    <source>
        <dbReference type="SAM" id="MobiDB-lite"/>
    </source>
</evidence>
<feature type="compositionally biased region" description="Basic residues" evidence="1">
    <location>
        <begin position="211"/>
        <end position="220"/>
    </location>
</feature>
<proteinExistence type="predicted"/>
<dbReference type="Proteomes" id="UP000594263">
    <property type="component" value="Unplaced"/>
</dbReference>
<organism evidence="2 3">
    <name type="scientific">Kalanchoe fedtschenkoi</name>
    <name type="common">Lavender scallops</name>
    <name type="synonym">South American air plant</name>
    <dbReference type="NCBI Taxonomy" id="63787"/>
    <lineage>
        <taxon>Eukaryota</taxon>
        <taxon>Viridiplantae</taxon>
        <taxon>Streptophyta</taxon>
        <taxon>Embryophyta</taxon>
        <taxon>Tracheophyta</taxon>
        <taxon>Spermatophyta</taxon>
        <taxon>Magnoliopsida</taxon>
        <taxon>eudicotyledons</taxon>
        <taxon>Gunneridae</taxon>
        <taxon>Pentapetalae</taxon>
        <taxon>Saxifragales</taxon>
        <taxon>Crassulaceae</taxon>
        <taxon>Kalanchoe</taxon>
    </lineage>
</organism>